<dbReference type="EMBL" id="JAASRO010000001">
    <property type="protein sequence ID" value="NIK56512.1"/>
    <property type="molecule type" value="Genomic_DNA"/>
</dbReference>
<evidence type="ECO:0000313" key="3">
    <source>
        <dbReference type="Proteomes" id="UP000555407"/>
    </source>
</evidence>
<protein>
    <recommendedName>
        <fullName evidence="4">Secreted protein</fullName>
    </recommendedName>
</protein>
<evidence type="ECO:0008006" key="4">
    <source>
        <dbReference type="Google" id="ProtNLM"/>
    </source>
</evidence>
<evidence type="ECO:0000313" key="2">
    <source>
        <dbReference type="EMBL" id="NIK56512.1"/>
    </source>
</evidence>
<name>A0A7X5V9N3_9ACTN</name>
<organism evidence="2 3">
    <name type="scientific">Kribbella shirazensis</name>
    <dbReference type="NCBI Taxonomy" id="1105143"/>
    <lineage>
        <taxon>Bacteria</taxon>
        <taxon>Bacillati</taxon>
        <taxon>Actinomycetota</taxon>
        <taxon>Actinomycetes</taxon>
        <taxon>Propionibacteriales</taxon>
        <taxon>Kribbellaceae</taxon>
        <taxon>Kribbella</taxon>
    </lineage>
</organism>
<feature type="signal peptide" evidence="1">
    <location>
        <begin position="1"/>
        <end position="28"/>
    </location>
</feature>
<evidence type="ECO:0000256" key="1">
    <source>
        <dbReference type="SAM" id="SignalP"/>
    </source>
</evidence>
<keyword evidence="1" id="KW-0732">Signal</keyword>
<keyword evidence="3" id="KW-1185">Reference proteome</keyword>
<sequence length="180" mass="19539">MNKIARRTGGGLLATAAIIAMASPSAYADSWQTFDTDNIGRSVDSGRGYTTGYFRWQKLVDEGPNLQEDYRADFDVRLNVAGAPNSCAWLRIITYEKGTATGAEVSLSKRFPSAGDTPYGYYGICGGADGKGYRNISGSDELWSGMAGHKFVRADIRVCYTRSYVPPGDNCYAFTIHPGD</sequence>
<comment type="caution">
    <text evidence="2">The sequence shown here is derived from an EMBL/GenBank/DDBJ whole genome shotgun (WGS) entry which is preliminary data.</text>
</comment>
<reference evidence="2 3" key="1">
    <citation type="submission" date="2020-03" db="EMBL/GenBank/DDBJ databases">
        <title>Sequencing the genomes of 1000 actinobacteria strains.</title>
        <authorList>
            <person name="Klenk H.-P."/>
        </authorList>
    </citation>
    <scope>NUCLEOTIDE SEQUENCE [LARGE SCALE GENOMIC DNA]</scope>
    <source>
        <strain evidence="2 3">DSM 45490</strain>
    </source>
</reference>
<dbReference type="AlphaFoldDB" id="A0A7X5V9N3"/>
<accession>A0A7X5V9N3</accession>
<feature type="chain" id="PRO_5030643269" description="Secreted protein" evidence="1">
    <location>
        <begin position="29"/>
        <end position="180"/>
    </location>
</feature>
<dbReference type="Proteomes" id="UP000555407">
    <property type="component" value="Unassembled WGS sequence"/>
</dbReference>
<gene>
    <name evidence="2" type="ORF">BJY22_002229</name>
</gene>
<proteinExistence type="predicted"/>
<dbReference type="RefSeq" id="WP_167205917.1">
    <property type="nucleotide sequence ID" value="NZ_JAASRO010000001.1"/>
</dbReference>